<organism evidence="1 2">
    <name type="scientific">Avena sativa</name>
    <name type="common">Oat</name>
    <dbReference type="NCBI Taxonomy" id="4498"/>
    <lineage>
        <taxon>Eukaryota</taxon>
        <taxon>Viridiplantae</taxon>
        <taxon>Streptophyta</taxon>
        <taxon>Embryophyta</taxon>
        <taxon>Tracheophyta</taxon>
        <taxon>Spermatophyta</taxon>
        <taxon>Magnoliopsida</taxon>
        <taxon>Liliopsida</taxon>
        <taxon>Poales</taxon>
        <taxon>Poaceae</taxon>
        <taxon>BOP clade</taxon>
        <taxon>Pooideae</taxon>
        <taxon>Poodae</taxon>
        <taxon>Poeae</taxon>
        <taxon>Poeae Chloroplast Group 1 (Aveneae type)</taxon>
        <taxon>Aveninae</taxon>
        <taxon>Avena</taxon>
    </lineage>
</organism>
<dbReference type="Proteomes" id="UP001732700">
    <property type="component" value="Chromosome 5D"/>
</dbReference>
<protein>
    <submittedName>
        <fullName evidence="1">Uncharacterized protein</fullName>
    </submittedName>
</protein>
<sequence>MLRRWSYKEGSGLGARGQGMVAPLQPAVQPRRRPKAGIGYRKKPYDNGLPDTTTPLAVQDECLRRQLQELSRDLALEEECCDKAIAVLRAMTEEGDDSAETTDALAAVVESRKLFKPAGQQRTPGTWKATLPPSTTQYVVEHVIKPGMAADAQEWLPSWDPDCHNWLRPWMPLVDHLPETLYGTVEGKILGRADEFDYHDVVAPWKEHGPGAVGRDVVSVLEEELFFDRHQDALRHSLQSAAKPSLSEAVAWCVGWKKLFTPELLAQERVVARAVVALVDCEAYLGPSLQSLLVDCMRRLQFVL</sequence>
<name>A0ACD5YJB7_AVESA</name>
<keyword evidence="2" id="KW-1185">Reference proteome</keyword>
<dbReference type="EnsemblPlants" id="AVESA.00010b.r2.5DG0979790.1">
    <property type="protein sequence ID" value="AVESA.00010b.r2.5DG0979790.1.CDS"/>
    <property type="gene ID" value="AVESA.00010b.r2.5DG0979790"/>
</dbReference>
<accession>A0ACD5YJB7</accession>
<evidence type="ECO:0000313" key="2">
    <source>
        <dbReference type="Proteomes" id="UP001732700"/>
    </source>
</evidence>
<reference evidence="1" key="2">
    <citation type="submission" date="2025-09" db="UniProtKB">
        <authorList>
            <consortium name="EnsemblPlants"/>
        </authorList>
    </citation>
    <scope>IDENTIFICATION</scope>
</reference>
<reference evidence="1" key="1">
    <citation type="submission" date="2021-05" db="EMBL/GenBank/DDBJ databases">
        <authorList>
            <person name="Scholz U."/>
            <person name="Mascher M."/>
            <person name="Fiebig A."/>
        </authorList>
    </citation>
    <scope>NUCLEOTIDE SEQUENCE [LARGE SCALE GENOMIC DNA]</scope>
</reference>
<proteinExistence type="predicted"/>
<evidence type="ECO:0000313" key="1">
    <source>
        <dbReference type="EnsemblPlants" id="AVESA.00010b.r2.5DG0979790.1.CDS"/>
    </source>
</evidence>